<evidence type="ECO:0000313" key="2">
    <source>
        <dbReference type="Proteomes" id="UP000015346"/>
    </source>
</evidence>
<dbReference type="AlphaFoldDB" id="S9R035"/>
<dbReference type="PATRIC" id="fig|1123069.3.peg.1729"/>
<proteinExistence type="predicted"/>
<keyword evidence="2" id="KW-1185">Reference proteome</keyword>
<dbReference type="Proteomes" id="UP000015346">
    <property type="component" value="Unassembled WGS sequence"/>
</dbReference>
<dbReference type="PANTHER" id="PTHR42110">
    <property type="entry name" value="L-ASPARAGINASE, PUTATIVE (AFU_ORTHOLOGUE AFUA_3G11890)-RELATED"/>
    <property type="match status" value="1"/>
</dbReference>
<name>S9R035_9RHOB</name>
<keyword evidence="1" id="KW-0378">Hydrolase</keyword>
<dbReference type="GO" id="GO:0004067">
    <property type="term" value="F:asparaginase activity"/>
    <property type="evidence" value="ECO:0007669"/>
    <property type="project" value="UniProtKB-EC"/>
</dbReference>
<sequence length="324" mass="33603">MAGIADMAVVELWRGDLPESVHRVHAVVADATGEPVALWGDPGRIIYPRSSCKMVQALPLVLSGADLSSERLALACASHQGTPMHVARVADWLADLGLSEADLLCGAHWPTDRESAHALLRAGARPGPLHNNCSGKHAGFLHLARHLGAGPDYVAPDHPVQRAVRAAFEEATGEPSPGWGIDGCSAPNFATTLRGLARAMAGFAAPGPGREGEARARLVGAMIAHPELVAGEGRACTDLMRAAQGRAAVKTGAEGVFVGILPGRGLGFALKAEDGATRAAEAVTAALLVRLGVLEAADPVAQRLTSGIQHNWRGLPAARLVTRL</sequence>
<evidence type="ECO:0000313" key="1">
    <source>
        <dbReference type="EMBL" id="EPX85207.1"/>
    </source>
</evidence>
<comment type="caution">
    <text evidence="1">The sequence shown here is derived from an EMBL/GenBank/DDBJ whole genome shotgun (WGS) entry which is preliminary data.</text>
</comment>
<accession>S9R035</accession>
<dbReference type="OrthoDB" id="9780674at2"/>
<dbReference type="EMBL" id="AOLV01000015">
    <property type="protein sequence ID" value="EPX85207.1"/>
    <property type="molecule type" value="Genomic_DNA"/>
</dbReference>
<dbReference type="PANTHER" id="PTHR42110:SF1">
    <property type="entry name" value="L-ASPARAGINASE, PUTATIVE (AFU_ORTHOLOGUE AFUA_3G11890)-RELATED"/>
    <property type="match status" value="1"/>
</dbReference>
<protein>
    <submittedName>
        <fullName evidence="1">Asparaginase</fullName>
        <ecNumber evidence="1">3.5.1.1</ecNumber>
    </submittedName>
</protein>
<dbReference type="Pfam" id="PF06089">
    <property type="entry name" value="Asparaginase_II"/>
    <property type="match status" value="1"/>
</dbReference>
<dbReference type="EC" id="3.5.1.1" evidence="1"/>
<reference evidence="1 2" key="1">
    <citation type="journal article" date="2013" name="Stand. Genomic Sci.">
        <title>Genome sequence of the reddish-pigmented Rubellimicrobium thermophilum type strain (DSM 16684(T)), a member of the Roseobacter clade.</title>
        <authorList>
            <person name="Fiebig A."/>
            <person name="Riedel T."/>
            <person name="Gronow S."/>
            <person name="Petersen J."/>
            <person name="Klenk H.P."/>
            <person name="Goker M."/>
        </authorList>
    </citation>
    <scope>NUCLEOTIDE SEQUENCE [LARGE SCALE GENOMIC DNA]</scope>
    <source>
        <strain evidence="1 2">DSM 16684</strain>
    </source>
</reference>
<organism evidence="1 2">
    <name type="scientific">Rubellimicrobium thermophilum DSM 16684</name>
    <dbReference type="NCBI Taxonomy" id="1123069"/>
    <lineage>
        <taxon>Bacteria</taxon>
        <taxon>Pseudomonadati</taxon>
        <taxon>Pseudomonadota</taxon>
        <taxon>Alphaproteobacteria</taxon>
        <taxon>Rhodobacterales</taxon>
        <taxon>Roseobacteraceae</taxon>
        <taxon>Rubellimicrobium</taxon>
    </lineage>
</organism>
<dbReference type="STRING" id="1123069.ruthe_01763"/>
<dbReference type="InterPro" id="IPR010349">
    <property type="entry name" value="Asparaginase_II"/>
</dbReference>
<dbReference type="HOGENOM" id="CLU_062004_0_0_5"/>
<gene>
    <name evidence="1" type="ORF">ruthe_01763</name>
</gene>